<gene>
    <name evidence="2" type="ORF">FB566_0021</name>
</gene>
<proteinExistence type="predicted"/>
<reference evidence="2 3" key="1">
    <citation type="submission" date="2019-06" db="EMBL/GenBank/DDBJ databases">
        <title>Sequencing the genomes of 1000 actinobacteria strains.</title>
        <authorList>
            <person name="Klenk H.-P."/>
        </authorList>
    </citation>
    <scope>NUCLEOTIDE SEQUENCE [LARGE SCALE GENOMIC DNA]</scope>
    <source>
        <strain evidence="2 3">DSM 45928</strain>
    </source>
</reference>
<evidence type="ECO:0000256" key="1">
    <source>
        <dbReference type="SAM" id="MobiDB-lite"/>
    </source>
</evidence>
<dbReference type="InParanoid" id="A0A543APN7"/>
<feature type="compositionally biased region" description="Basic residues" evidence="1">
    <location>
        <begin position="282"/>
        <end position="291"/>
    </location>
</feature>
<keyword evidence="3" id="KW-1185">Reference proteome</keyword>
<accession>A0A543APN7</accession>
<protein>
    <recommendedName>
        <fullName evidence="4">Protein kinase domain-containing protein</fullName>
    </recommendedName>
</protein>
<name>A0A543APN7_9ACTN</name>
<dbReference type="AlphaFoldDB" id="A0A543APN7"/>
<sequence>MTDDEVKLSDLGDLIRLDDGGQGIVYRVGNRPGILVKKYHGPINGTELRNLVRRPSMMDEKRRELVLASSAWPLQIVVDNGNCVGMTMREAPGDFRSRIGNREKHLELQFLAFRPKGMWANLILPDHAQRIALLQLYLRYAQALHRSDVILGDISLKNFFWSIRRGPKIFALDCDSYLVNGRPPIMPPVETPDWQDPQLAAGQPPTMDSDRYKLALMVLRTLLQQPQATPETVNANPDDHQTLGATITALTERMTRQTARPRIEEWLRALSGRPTIALPRKPGSRTNRRTTPRPVNRPRIQLRHRRDDTA</sequence>
<organism evidence="2 3">
    <name type="scientific">Stackebrandtia endophytica</name>
    <dbReference type="NCBI Taxonomy" id="1496996"/>
    <lineage>
        <taxon>Bacteria</taxon>
        <taxon>Bacillati</taxon>
        <taxon>Actinomycetota</taxon>
        <taxon>Actinomycetes</taxon>
        <taxon>Glycomycetales</taxon>
        <taxon>Glycomycetaceae</taxon>
        <taxon>Stackebrandtia</taxon>
    </lineage>
</organism>
<dbReference type="Gene3D" id="1.10.510.10">
    <property type="entry name" value="Transferase(Phosphotransferase) domain 1"/>
    <property type="match status" value="1"/>
</dbReference>
<evidence type="ECO:0000313" key="3">
    <source>
        <dbReference type="Proteomes" id="UP000317043"/>
    </source>
</evidence>
<dbReference type="Proteomes" id="UP000317043">
    <property type="component" value="Unassembled WGS sequence"/>
</dbReference>
<dbReference type="InterPro" id="IPR011009">
    <property type="entry name" value="Kinase-like_dom_sf"/>
</dbReference>
<dbReference type="OrthoDB" id="3700382at2"/>
<evidence type="ECO:0008006" key="4">
    <source>
        <dbReference type="Google" id="ProtNLM"/>
    </source>
</evidence>
<dbReference type="EMBL" id="VFOW01000001">
    <property type="protein sequence ID" value="TQL74538.1"/>
    <property type="molecule type" value="Genomic_DNA"/>
</dbReference>
<comment type="caution">
    <text evidence="2">The sequence shown here is derived from an EMBL/GenBank/DDBJ whole genome shotgun (WGS) entry which is preliminary data.</text>
</comment>
<evidence type="ECO:0000313" key="2">
    <source>
        <dbReference type="EMBL" id="TQL74538.1"/>
    </source>
</evidence>
<dbReference type="RefSeq" id="WP_142033728.1">
    <property type="nucleotide sequence ID" value="NZ_JBHTGS010000002.1"/>
</dbReference>
<feature type="region of interest" description="Disordered" evidence="1">
    <location>
        <begin position="274"/>
        <end position="310"/>
    </location>
</feature>
<dbReference type="SUPFAM" id="SSF56112">
    <property type="entry name" value="Protein kinase-like (PK-like)"/>
    <property type="match status" value="1"/>
</dbReference>